<reference evidence="2" key="2">
    <citation type="submission" date="2021-04" db="EMBL/GenBank/DDBJ databases">
        <authorList>
            <person name="Gilroy R."/>
        </authorList>
    </citation>
    <scope>NUCLEOTIDE SEQUENCE</scope>
    <source>
        <strain evidence="2">CHK187-11901</strain>
    </source>
</reference>
<evidence type="ECO:0008006" key="4">
    <source>
        <dbReference type="Google" id="ProtNLM"/>
    </source>
</evidence>
<sequence length="417" mass="47125">MWKYQCGRHLLSLLIGGVVGMLLFGSSINEETISWSVEVLNWLPEATVRSALSMSWLLGALIGASALNGVLLLIYLVQKFNISPMVLFLLFFLAPSFALILAVGALLLIPTIIVCIYGMIASRNAAAKNFRSLPNGNGNEVERVYRLHHAFKEDVSALALKCRKESDRWTAIYVLGLIALVCLTLIIQNLMVMFIVFLVYALLLTYLFRLRAQSLLPINALLFEQCDPIACASAILIFSRRGNRLNLKMNMLFAQCMLYLDDPQLAMDSLVLMRRGNSAAELNYQSLMAEANYRLGDQSALERNLEAVKSTKVNIGAAGNLMMQDTIAAIQNKIDLMNQHFDQCEAYYRKVLPQMKLRFQLVDAHYYLGMITFVRRDFDEAGEHFNYVVTNGNTMSYRERAQRYLDMIQRHIEAAAE</sequence>
<keyword evidence="1" id="KW-0812">Transmembrane</keyword>
<dbReference type="SUPFAM" id="SSF81901">
    <property type="entry name" value="HCP-like"/>
    <property type="match status" value="1"/>
</dbReference>
<proteinExistence type="predicted"/>
<organism evidence="2 3">
    <name type="scientific">Candidatus Merdibacter merdavium</name>
    <dbReference type="NCBI Taxonomy" id="2838692"/>
    <lineage>
        <taxon>Bacteria</taxon>
        <taxon>Bacillati</taxon>
        <taxon>Bacillota</taxon>
        <taxon>Erysipelotrichia</taxon>
        <taxon>Erysipelotrichales</taxon>
        <taxon>Erysipelotrichaceae</taxon>
        <taxon>Merdibacter</taxon>
    </lineage>
</organism>
<feature type="transmembrane region" description="Helical" evidence="1">
    <location>
        <begin position="194"/>
        <end position="212"/>
    </location>
</feature>
<keyword evidence="1" id="KW-0472">Membrane</keyword>
<dbReference type="InterPro" id="IPR011990">
    <property type="entry name" value="TPR-like_helical_dom_sf"/>
</dbReference>
<feature type="transmembrane region" description="Helical" evidence="1">
    <location>
        <begin position="169"/>
        <end position="187"/>
    </location>
</feature>
<dbReference type="Gene3D" id="1.25.40.10">
    <property type="entry name" value="Tetratricopeptide repeat domain"/>
    <property type="match status" value="1"/>
</dbReference>
<gene>
    <name evidence="2" type="ORF">H9702_09735</name>
</gene>
<reference evidence="2" key="1">
    <citation type="journal article" date="2021" name="PeerJ">
        <title>Extensive microbial diversity within the chicken gut microbiome revealed by metagenomics and culture.</title>
        <authorList>
            <person name="Gilroy R."/>
            <person name="Ravi A."/>
            <person name="Getino M."/>
            <person name="Pursley I."/>
            <person name="Horton D.L."/>
            <person name="Alikhan N.F."/>
            <person name="Baker D."/>
            <person name="Gharbi K."/>
            <person name="Hall N."/>
            <person name="Watson M."/>
            <person name="Adriaenssens E.M."/>
            <person name="Foster-Nyarko E."/>
            <person name="Jarju S."/>
            <person name="Secka A."/>
            <person name="Antonio M."/>
            <person name="Oren A."/>
            <person name="Chaudhuri R.R."/>
            <person name="La Ragione R."/>
            <person name="Hildebrand F."/>
            <person name="Pallen M.J."/>
        </authorList>
    </citation>
    <scope>NUCLEOTIDE SEQUENCE</scope>
    <source>
        <strain evidence="2">CHK187-11901</strain>
    </source>
</reference>
<evidence type="ECO:0000313" key="2">
    <source>
        <dbReference type="EMBL" id="HJC37391.1"/>
    </source>
</evidence>
<keyword evidence="1" id="KW-1133">Transmembrane helix</keyword>
<feature type="transmembrane region" description="Helical" evidence="1">
    <location>
        <begin position="87"/>
        <end position="120"/>
    </location>
</feature>
<accession>A0A9D2NTT2</accession>
<feature type="transmembrane region" description="Helical" evidence="1">
    <location>
        <begin position="53"/>
        <end position="75"/>
    </location>
</feature>
<protein>
    <recommendedName>
        <fullName evidence="4">Tetratricopeptide repeat protein</fullName>
    </recommendedName>
</protein>
<name>A0A9D2NTT2_9FIRM</name>
<comment type="caution">
    <text evidence="2">The sequence shown here is derived from an EMBL/GenBank/DDBJ whole genome shotgun (WGS) entry which is preliminary data.</text>
</comment>
<dbReference type="EMBL" id="DWWM01000058">
    <property type="protein sequence ID" value="HJC37391.1"/>
    <property type="molecule type" value="Genomic_DNA"/>
</dbReference>
<dbReference type="AlphaFoldDB" id="A0A9D2NTT2"/>
<evidence type="ECO:0000256" key="1">
    <source>
        <dbReference type="SAM" id="Phobius"/>
    </source>
</evidence>
<dbReference type="Proteomes" id="UP000823896">
    <property type="component" value="Unassembled WGS sequence"/>
</dbReference>
<evidence type="ECO:0000313" key="3">
    <source>
        <dbReference type="Proteomes" id="UP000823896"/>
    </source>
</evidence>